<dbReference type="AlphaFoldDB" id="A0A166DLF1"/>
<dbReference type="SUPFAM" id="SSF54285">
    <property type="entry name" value="MoaD/ThiS"/>
    <property type="match status" value="1"/>
</dbReference>
<keyword evidence="2" id="KW-1185">Reference proteome</keyword>
<organism evidence="1 2">
    <name type="scientific">Methanobrevibacter cuticularis</name>
    <dbReference type="NCBI Taxonomy" id="47311"/>
    <lineage>
        <taxon>Archaea</taxon>
        <taxon>Methanobacteriati</taxon>
        <taxon>Methanobacteriota</taxon>
        <taxon>Methanomada group</taxon>
        <taxon>Methanobacteria</taxon>
        <taxon>Methanobacteriales</taxon>
        <taxon>Methanobacteriaceae</taxon>
        <taxon>Methanobrevibacter</taxon>
    </lineage>
</organism>
<dbReference type="RefSeq" id="WP_067259907.1">
    <property type="nucleotide sequence ID" value="NZ_LWMW01000109.1"/>
</dbReference>
<dbReference type="Proteomes" id="UP000077275">
    <property type="component" value="Unassembled WGS sequence"/>
</dbReference>
<accession>A0A166DLF1</accession>
<dbReference type="InterPro" id="IPR003749">
    <property type="entry name" value="ThiS/MoaD-like"/>
</dbReference>
<dbReference type="InterPro" id="IPR016155">
    <property type="entry name" value="Mopterin_synth/thiamin_S_b"/>
</dbReference>
<dbReference type="PATRIC" id="fig|47311.3.peg.1457"/>
<dbReference type="InterPro" id="IPR012675">
    <property type="entry name" value="Beta-grasp_dom_sf"/>
</dbReference>
<evidence type="ECO:0000313" key="1">
    <source>
        <dbReference type="EMBL" id="KZX15721.1"/>
    </source>
</evidence>
<dbReference type="Pfam" id="PF02597">
    <property type="entry name" value="ThiS"/>
    <property type="match status" value="1"/>
</dbReference>
<comment type="caution">
    <text evidence="1">The sequence shown here is derived from an EMBL/GenBank/DDBJ whole genome shotgun (WGS) entry which is preliminary data.</text>
</comment>
<protein>
    <submittedName>
        <fullName evidence="1">Bifunctional sulfur carrier protein/thiazole synthase protein</fullName>
    </submittedName>
</protein>
<gene>
    <name evidence="1" type="ORF">MBCUT_13320</name>
</gene>
<evidence type="ECO:0000313" key="2">
    <source>
        <dbReference type="Proteomes" id="UP000077275"/>
    </source>
</evidence>
<name>A0A166DLF1_9EURY</name>
<dbReference type="EMBL" id="LWMW01000109">
    <property type="protein sequence ID" value="KZX15721.1"/>
    <property type="molecule type" value="Genomic_DNA"/>
</dbReference>
<proteinExistence type="predicted"/>
<reference evidence="1 2" key="1">
    <citation type="submission" date="2016-04" db="EMBL/GenBank/DDBJ databases">
        <title>Genome sequence of Methanobrevibacter cuticularis DSM 11139.</title>
        <authorList>
            <person name="Poehlein A."/>
            <person name="Seedorf H."/>
            <person name="Daniel R."/>
        </authorList>
    </citation>
    <scope>NUCLEOTIDE SEQUENCE [LARGE SCALE GENOMIC DNA]</scope>
    <source>
        <strain evidence="1 2">DSM 11139</strain>
    </source>
</reference>
<dbReference type="Gene3D" id="3.10.20.30">
    <property type="match status" value="1"/>
</dbReference>
<sequence length="66" mass="7581">MSFTLISENKKEIKELDKEITIEELLDEIEVSSENVVVKKNGDIVLEETKIEEDDEIQIIQIIYGG</sequence>
<dbReference type="STRING" id="47311.MBCUT_13320"/>